<accession>A0A1U7H6X8</accession>
<dbReference type="AlphaFoldDB" id="A0A1U7H6X8"/>
<dbReference type="EMBL" id="MRCB01000063">
    <property type="protein sequence ID" value="OKH17532.1"/>
    <property type="molecule type" value="Genomic_DNA"/>
</dbReference>
<dbReference type="RefSeq" id="WP_073601791.1">
    <property type="nucleotide sequence ID" value="NZ_MRCB01000063.1"/>
</dbReference>
<organism evidence="2 3">
    <name type="scientific">Hydrococcus rivularis NIES-593</name>
    <dbReference type="NCBI Taxonomy" id="1921803"/>
    <lineage>
        <taxon>Bacteria</taxon>
        <taxon>Bacillati</taxon>
        <taxon>Cyanobacteriota</taxon>
        <taxon>Cyanophyceae</taxon>
        <taxon>Pleurocapsales</taxon>
        <taxon>Hydrococcaceae</taxon>
        <taxon>Hydrococcus</taxon>
    </lineage>
</organism>
<feature type="transmembrane region" description="Helical" evidence="1">
    <location>
        <begin position="33"/>
        <end position="51"/>
    </location>
</feature>
<dbReference type="InterPro" id="IPR047700">
    <property type="entry name" value="NrtS-like"/>
</dbReference>
<evidence type="ECO:0000313" key="2">
    <source>
        <dbReference type="EMBL" id="OKH17532.1"/>
    </source>
</evidence>
<evidence type="ECO:0000313" key="3">
    <source>
        <dbReference type="Proteomes" id="UP000186868"/>
    </source>
</evidence>
<keyword evidence="1" id="KW-0812">Transmembrane</keyword>
<gene>
    <name evidence="2" type="ORF">NIES593_23020</name>
</gene>
<protein>
    <submittedName>
        <fullName evidence="2">Uncharacterized protein</fullName>
    </submittedName>
</protein>
<keyword evidence="1" id="KW-1133">Transmembrane helix</keyword>
<name>A0A1U7H6X8_9CYAN</name>
<sequence>MPTALKVSAVVGSILFTINHGSALIKDQMNRDRWFSGGLTYIVPYFVSIHGQCTSRSKRH</sequence>
<keyword evidence="1" id="KW-0472">Membrane</keyword>
<comment type="caution">
    <text evidence="2">The sequence shown here is derived from an EMBL/GenBank/DDBJ whole genome shotgun (WGS) entry which is preliminary data.</text>
</comment>
<proteinExistence type="predicted"/>
<keyword evidence="3" id="KW-1185">Reference proteome</keyword>
<dbReference type="NCBIfam" id="NF038050">
    <property type="entry name" value="NrtS"/>
    <property type="match status" value="1"/>
</dbReference>
<evidence type="ECO:0000256" key="1">
    <source>
        <dbReference type="SAM" id="Phobius"/>
    </source>
</evidence>
<dbReference type="Proteomes" id="UP000186868">
    <property type="component" value="Unassembled WGS sequence"/>
</dbReference>
<dbReference type="STRING" id="1921803.NIES593_23020"/>
<reference evidence="2 3" key="1">
    <citation type="submission" date="2016-11" db="EMBL/GenBank/DDBJ databases">
        <title>Draft Genome Sequences of Nine Cyanobacterial Strains from Diverse Habitats.</title>
        <authorList>
            <person name="Zhu T."/>
            <person name="Hou S."/>
            <person name="Lu X."/>
            <person name="Hess W.R."/>
        </authorList>
    </citation>
    <scope>NUCLEOTIDE SEQUENCE [LARGE SCALE GENOMIC DNA]</scope>
    <source>
        <strain evidence="2 3">NIES-593</strain>
    </source>
</reference>
<dbReference type="OrthoDB" id="8564192at2"/>